<dbReference type="EMBL" id="CP072110">
    <property type="protein sequence ID" value="QTH63337.1"/>
    <property type="molecule type" value="Genomic_DNA"/>
</dbReference>
<dbReference type="AlphaFoldDB" id="A0A975DA38"/>
<reference evidence="1" key="1">
    <citation type="submission" date="2021-03" db="EMBL/GenBank/DDBJ databases">
        <title>Description of Psychrosphaera ytuae sp. nov. isolated from deep sea sediment of South China Sea.</title>
        <authorList>
            <person name="Zhang J."/>
            <person name="Xu X.-D."/>
        </authorList>
    </citation>
    <scope>NUCLEOTIDE SEQUENCE</scope>
    <source>
        <strain evidence="1">MTZ26</strain>
    </source>
</reference>
<sequence length="577" mass="66463">MPNSSLLAVKTLNQYRKRDVLSYLGLRYYLKNVSAKKCRWIRDVSTRLSSCQGEASYLKTFHFKELSESGAITHREIYLPAPNEALSETALLVELSKHSIFHPKPYVYSYRFTEESDKSGVFNPYFIGYKERQADIANACWSVENGMVLITDIKKFYPSIHTDLAIQVWQKFCQKSDLESKFELLGHNLLNRQQHSNASLKCEPSLLTGPAFSHVIANLLLDSLDEKMHNITEGKYFRYVDDIAFVGNPHECKKWREILVEELSEFNLELHIGDKDFEVTCEEWLEGENDFESSLGLSWVAFIADVKRYLIAKPHRQKLLSKEFLKQNIRLPILDYSNVVNESNNLERFQDWLNKYNWSFRAVNKIDVDHLLKQAKLCETALLEQFNTLLEQSDDLTIYQRKRLIPKLRYVSGRVLIFADDNLLLELAKKLQKFPELQLITATMKAISTKDVTEIIAMGVNATQAVSQILRAKDEEVTFNIDKIRALDNKLIEQCLAILTLNEIRFPNYDVDSEIITLAKGPVNIDIMNSSDLFIKEVASLHGVGDSLNSYLMNTAFDRDEDFALDIINQLQQSSHA</sequence>
<evidence type="ECO:0000313" key="1">
    <source>
        <dbReference type="EMBL" id="QTH63337.1"/>
    </source>
</evidence>
<keyword evidence="1" id="KW-0808">Transferase</keyword>
<dbReference type="Proteomes" id="UP000682739">
    <property type="component" value="Chromosome"/>
</dbReference>
<organism evidence="1 2">
    <name type="scientific">Psychrosphaera ytuae</name>
    <dbReference type="NCBI Taxonomy" id="2820710"/>
    <lineage>
        <taxon>Bacteria</taxon>
        <taxon>Pseudomonadati</taxon>
        <taxon>Pseudomonadota</taxon>
        <taxon>Gammaproteobacteria</taxon>
        <taxon>Alteromonadales</taxon>
        <taxon>Pseudoalteromonadaceae</taxon>
        <taxon>Psychrosphaera</taxon>
    </lineage>
</organism>
<dbReference type="CDD" id="cd01646">
    <property type="entry name" value="RT_Bac_retron_I"/>
    <property type="match status" value="1"/>
</dbReference>
<accession>A0A975DA38</accession>
<protein>
    <submittedName>
        <fullName evidence="1">RNA-directed DNA polymerase</fullName>
    </submittedName>
</protein>
<dbReference type="KEGG" id="psym:J1N51_11430"/>
<keyword evidence="1" id="KW-0548">Nucleotidyltransferase</keyword>
<keyword evidence="1" id="KW-0695">RNA-directed DNA polymerase</keyword>
<name>A0A975DA38_9GAMM</name>
<dbReference type="RefSeq" id="WP_208831394.1">
    <property type="nucleotide sequence ID" value="NZ_CP072110.1"/>
</dbReference>
<gene>
    <name evidence="1" type="ORF">J1N51_11430</name>
</gene>
<proteinExistence type="predicted"/>
<evidence type="ECO:0000313" key="2">
    <source>
        <dbReference type="Proteomes" id="UP000682739"/>
    </source>
</evidence>
<keyword evidence="2" id="KW-1185">Reference proteome</keyword>
<dbReference type="GO" id="GO:0003964">
    <property type="term" value="F:RNA-directed DNA polymerase activity"/>
    <property type="evidence" value="ECO:0007669"/>
    <property type="project" value="UniProtKB-KW"/>
</dbReference>